<dbReference type="EMBL" id="CP042467">
    <property type="protein sequence ID" value="QED25853.1"/>
    <property type="molecule type" value="Genomic_DNA"/>
</dbReference>
<organism evidence="2 3">
    <name type="scientific">Microvenator marinus</name>
    <dbReference type="NCBI Taxonomy" id="2600177"/>
    <lineage>
        <taxon>Bacteria</taxon>
        <taxon>Deltaproteobacteria</taxon>
        <taxon>Bradymonadales</taxon>
        <taxon>Microvenatoraceae</taxon>
        <taxon>Microvenator</taxon>
    </lineage>
</organism>
<evidence type="ECO:0000256" key="1">
    <source>
        <dbReference type="SAM" id="MobiDB-lite"/>
    </source>
</evidence>
<evidence type="ECO:0000313" key="2">
    <source>
        <dbReference type="EMBL" id="QED25853.1"/>
    </source>
</evidence>
<reference evidence="2 3" key="1">
    <citation type="submission" date="2019-08" db="EMBL/GenBank/DDBJ databases">
        <authorList>
            <person name="Liang Q."/>
        </authorList>
    </citation>
    <scope>NUCLEOTIDE SEQUENCE [LARGE SCALE GENOMIC DNA]</scope>
    <source>
        <strain evidence="2 3">V1718</strain>
    </source>
</reference>
<name>A0A5B8XPA5_9DELT</name>
<sequence length="276" mass="29518">MTSIGSITTTPATGDISSIEGTLRPDPGAPAMVHINHRGEVETNFGKPYGELKTTSQEKMDAVVKGLANTYASLTEQLAEAEAKGMTGTANAIRKEMGKIENMLNTIKETVESYPEHAKTWTMGSNNDSFGHNKMAVHFSKLSNELIQDIGKSNFSERIGMTPSTDAPDAVGGKGAVSDMEGSKGGSGIKGADGQELSAEHANLVQMDPATLHNTFASDPEGTWKSIASLPPQDRNMVMQALQMAIQQDNQLQSMLSNFMKSMHDTAKATISNLRV</sequence>
<feature type="region of interest" description="Disordered" evidence="1">
    <location>
        <begin position="1"/>
        <end position="29"/>
    </location>
</feature>
<dbReference type="OrthoDB" id="5504826at2"/>
<dbReference type="Proteomes" id="UP000321595">
    <property type="component" value="Chromosome"/>
</dbReference>
<dbReference type="AlphaFoldDB" id="A0A5B8XPA5"/>
<keyword evidence="3" id="KW-1185">Reference proteome</keyword>
<dbReference type="RefSeq" id="WP_146956787.1">
    <property type="nucleotide sequence ID" value="NZ_CP042467.1"/>
</dbReference>
<gene>
    <name evidence="2" type="ORF">FRD01_00950</name>
</gene>
<evidence type="ECO:0000313" key="3">
    <source>
        <dbReference type="Proteomes" id="UP000321595"/>
    </source>
</evidence>
<proteinExistence type="predicted"/>
<accession>A0A5B8XPA5</accession>
<feature type="compositionally biased region" description="Polar residues" evidence="1">
    <location>
        <begin position="1"/>
        <end position="20"/>
    </location>
</feature>
<dbReference type="KEGG" id="bbae:FRD01_00950"/>
<protein>
    <submittedName>
        <fullName evidence="2">Uncharacterized protein</fullName>
    </submittedName>
</protein>
<feature type="region of interest" description="Disordered" evidence="1">
    <location>
        <begin position="157"/>
        <end position="193"/>
    </location>
</feature>